<organism evidence="1">
    <name type="scientific">uncultured Caudovirales phage</name>
    <dbReference type="NCBI Taxonomy" id="2100421"/>
    <lineage>
        <taxon>Viruses</taxon>
        <taxon>Duplodnaviria</taxon>
        <taxon>Heunggongvirae</taxon>
        <taxon>Uroviricota</taxon>
        <taxon>Caudoviricetes</taxon>
        <taxon>Peduoviridae</taxon>
        <taxon>Maltschvirus</taxon>
        <taxon>Maltschvirus maltsch</taxon>
    </lineage>
</organism>
<name>A0A6J5P8B9_9CAUD</name>
<evidence type="ECO:0008006" key="2">
    <source>
        <dbReference type="Google" id="ProtNLM"/>
    </source>
</evidence>
<dbReference type="Gene3D" id="3.90.1530.10">
    <property type="entry name" value="Conserved hypothetical protein from pyrococcus furiosus pfu- 392566-001, ParB domain"/>
    <property type="match status" value="1"/>
</dbReference>
<gene>
    <name evidence="1" type="ORF">UFOVP844_19</name>
</gene>
<dbReference type="InterPro" id="IPR036086">
    <property type="entry name" value="ParB/Sulfiredoxin_sf"/>
</dbReference>
<protein>
    <recommendedName>
        <fullName evidence="2">ParB/Sulfiredoxin</fullName>
    </recommendedName>
</protein>
<dbReference type="SUPFAM" id="SSF110849">
    <property type="entry name" value="ParB/Sulfiredoxin"/>
    <property type="match status" value="1"/>
</dbReference>
<accession>A0A6J5P8B9</accession>
<proteinExistence type="predicted"/>
<sequence>MLNWRLEKRKLRDLAPSERNPRELTKMQEGQLRKSLEKYGLIDKPIIDGNNVIGGHQRINVMLSMGISECDCWVTDDEISQADIDELMIRLNRNHGDWDFDILANEFDMQMLFDWGFTEDELTEIKPKKPGKAKITLEFEDKDELAMSLEKISMLGLNAKIKVSK</sequence>
<evidence type="ECO:0000313" key="1">
    <source>
        <dbReference type="EMBL" id="CAB4166256.1"/>
    </source>
</evidence>
<reference evidence="1" key="1">
    <citation type="submission" date="2020-04" db="EMBL/GenBank/DDBJ databases">
        <authorList>
            <person name="Chiriac C."/>
            <person name="Salcher M."/>
            <person name="Ghai R."/>
            <person name="Kavagutti S V."/>
        </authorList>
    </citation>
    <scope>NUCLEOTIDE SEQUENCE</scope>
</reference>
<dbReference type="EMBL" id="LR796795">
    <property type="protein sequence ID" value="CAB4166256.1"/>
    <property type="molecule type" value="Genomic_DNA"/>
</dbReference>